<dbReference type="PANTHER" id="PTHR22939">
    <property type="entry name" value="SERINE PROTEASE FAMILY S1C HTRA-RELATED"/>
    <property type="match status" value="1"/>
</dbReference>
<dbReference type="SUPFAM" id="SSF50156">
    <property type="entry name" value="PDZ domain-like"/>
    <property type="match status" value="1"/>
</dbReference>
<keyword evidence="4" id="KW-0720">Serine protease</keyword>
<dbReference type="Proteomes" id="UP001201463">
    <property type="component" value="Unassembled WGS sequence"/>
</dbReference>
<dbReference type="RefSeq" id="WP_233391941.1">
    <property type="nucleotide sequence ID" value="NZ_JAJTWT010000004.1"/>
</dbReference>
<evidence type="ECO:0000256" key="2">
    <source>
        <dbReference type="ARBA" id="ARBA00022670"/>
    </source>
</evidence>
<keyword evidence="7" id="KW-1185">Reference proteome</keyword>
<evidence type="ECO:0000256" key="3">
    <source>
        <dbReference type="ARBA" id="ARBA00022801"/>
    </source>
</evidence>
<evidence type="ECO:0000256" key="4">
    <source>
        <dbReference type="ARBA" id="ARBA00022825"/>
    </source>
</evidence>
<dbReference type="PRINTS" id="PR00834">
    <property type="entry name" value="PROTEASES2C"/>
</dbReference>
<dbReference type="InterPro" id="IPR001478">
    <property type="entry name" value="PDZ"/>
</dbReference>
<sequence>MKRLWLIFAQAVTVALAVVFVIATLKPQWLQHARWREAPIAQTARQIALPPSPAASIVRAGFAQAARIASPAVVSITASKAPSQAARRGRDPLFGFPFGRRSPHDGPQLGLGSGVIISADGVLLTNNHVVEGASDIEVQLSDGRQARARLVGTDPETDVAVLKIELADLPAIPLGEAANLQVGDAVLAIGNPFNVGQTVTSGIVSALGRNQLGINTFENFIQTDAAINPGNSGGALVDADGRLVGINTAIFSRSGGSLGIGFAIPVDVARQVASALLKDGVVARGWIGVQTRELTPELAEALKLDEARGVLIGGVVADAPAARAGIKPGDVLTRIGGHAVATPADLLASVAALKPHSEVEVAVQRAGKALSFRLDVDQRPRPQRVAEDD</sequence>
<protein>
    <submittedName>
        <fullName evidence="6">Trypsin-like peptidase domain-containing protein</fullName>
    </submittedName>
</protein>
<name>A0ABS8XA50_9BURK</name>
<proteinExistence type="inferred from homology"/>
<dbReference type="InterPro" id="IPR036034">
    <property type="entry name" value="PDZ_sf"/>
</dbReference>
<organism evidence="6 7">
    <name type="scientific">Pelomonas caseinilytica</name>
    <dbReference type="NCBI Taxonomy" id="2906763"/>
    <lineage>
        <taxon>Bacteria</taxon>
        <taxon>Pseudomonadati</taxon>
        <taxon>Pseudomonadota</taxon>
        <taxon>Betaproteobacteria</taxon>
        <taxon>Burkholderiales</taxon>
        <taxon>Sphaerotilaceae</taxon>
        <taxon>Roseateles</taxon>
    </lineage>
</organism>
<dbReference type="Gene3D" id="2.30.42.10">
    <property type="match status" value="1"/>
</dbReference>
<gene>
    <name evidence="6" type="ORF">LXT12_10955</name>
</gene>
<evidence type="ECO:0000259" key="5">
    <source>
        <dbReference type="PROSITE" id="PS50106"/>
    </source>
</evidence>
<comment type="caution">
    <text evidence="6">The sequence shown here is derived from an EMBL/GenBank/DDBJ whole genome shotgun (WGS) entry which is preliminary data.</text>
</comment>
<evidence type="ECO:0000313" key="6">
    <source>
        <dbReference type="EMBL" id="MCE4537767.1"/>
    </source>
</evidence>
<accession>A0ABS8XA50</accession>
<evidence type="ECO:0000313" key="7">
    <source>
        <dbReference type="Proteomes" id="UP001201463"/>
    </source>
</evidence>
<comment type="similarity">
    <text evidence="1">Belongs to the peptidase S1C family.</text>
</comment>
<keyword evidence="3" id="KW-0378">Hydrolase</keyword>
<dbReference type="Pfam" id="PF13180">
    <property type="entry name" value="PDZ_2"/>
    <property type="match status" value="1"/>
</dbReference>
<dbReference type="Gene3D" id="2.40.10.120">
    <property type="match status" value="1"/>
</dbReference>
<dbReference type="SMART" id="SM00228">
    <property type="entry name" value="PDZ"/>
    <property type="match status" value="1"/>
</dbReference>
<dbReference type="PROSITE" id="PS50106">
    <property type="entry name" value="PDZ"/>
    <property type="match status" value="1"/>
</dbReference>
<evidence type="ECO:0000256" key="1">
    <source>
        <dbReference type="ARBA" id="ARBA00010541"/>
    </source>
</evidence>
<dbReference type="PANTHER" id="PTHR22939:SF129">
    <property type="entry name" value="SERINE PROTEASE HTRA2, MITOCHONDRIAL"/>
    <property type="match status" value="1"/>
</dbReference>
<reference evidence="6 7" key="1">
    <citation type="submission" date="2021-12" db="EMBL/GenBank/DDBJ databases">
        <title>Genome seq of p7.</title>
        <authorList>
            <person name="Seo T."/>
        </authorList>
    </citation>
    <scope>NUCLEOTIDE SEQUENCE [LARGE SCALE GENOMIC DNA]</scope>
    <source>
        <strain evidence="6 7">P7</strain>
    </source>
</reference>
<dbReference type="EMBL" id="JAJTWT010000004">
    <property type="protein sequence ID" value="MCE4537767.1"/>
    <property type="molecule type" value="Genomic_DNA"/>
</dbReference>
<dbReference type="InterPro" id="IPR001940">
    <property type="entry name" value="Peptidase_S1C"/>
</dbReference>
<feature type="domain" description="PDZ" evidence="5">
    <location>
        <begin position="265"/>
        <end position="378"/>
    </location>
</feature>
<dbReference type="SUPFAM" id="SSF50494">
    <property type="entry name" value="Trypsin-like serine proteases"/>
    <property type="match status" value="1"/>
</dbReference>
<dbReference type="InterPro" id="IPR009003">
    <property type="entry name" value="Peptidase_S1_PA"/>
</dbReference>
<dbReference type="Pfam" id="PF13365">
    <property type="entry name" value="Trypsin_2"/>
    <property type="match status" value="1"/>
</dbReference>
<keyword evidence="2" id="KW-0645">Protease</keyword>